<gene>
    <name evidence="1" type="ORF">ESV24_11540</name>
</gene>
<keyword evidence="2" id="KW-1185">Reference proteome</keyword>
<organism evidence="1 2">
    <name type="scientific">Aequorivita lipolytica</name>
    <dbReference type="NCBI Taxonomy" id="153267"/>
    <lineage>
        <taxon>Bacteria</taxon>
        <taxon>Pseudomonadati</taxon>
        <taxon>Bacteroidota</taxon>
        <taxon>Flavobacteriia</taxon>
        <taxon>Flavobacteriales</taxon>
        <taxon>Flavobacteriaceae</taxon>
        <taxon>Aequorivita</taxon>
    </lineage>
</organism>
<comment type="caution">
    <text evidence="1">The sequence shown here is derived from an EMBL/GenBank/DDBJ whole genome shotgun (WGS) entry which is preliminary data.</text>
</comment>
<dbReference type="AlphaFoldDB" id="A0A5C6YND5"/>
<dbReference type="OrthoDB" id="976756at2"/>
<reference evidence="1 2" key="1">
    <citation type="submission" date="2019-08" db="EMBL/GenBank/DDBJ databases">
        <title>Genome of Aequorivita lipolytica Y10-2 (type strain).</title>
        <authorList>
            <person name="Bowman J.P."/>
        </authorList>
    </citation>
    <scope>NUCLEOTIDE SEQUENCE [LARGE SCALE GENOMIC DNA]</scope>
    <source>
        <strain evidence="1 2">Y10-2</strain>
    </source>
</reference>
<protein>
    <submittedName>
        <fullName evidence="1">Uncharacterized protein</fullName>
    </submittedName>
</protein>
<proteinExistence type="predicted"/>
<dbReference type="Proteomes" id="UP000321945">
    <property type="component" value="Unassembled WGS sequence"/>
</dbReference>
<name>A0A5C6YND5_9FLAO</name>
<dbReference type="EMBL" id="VORU01000010">
    <property type="protein sequence ID" value="TXD68538.1"/>
    <property type="molecule type" value="Genomic_DNA"/>
</dbReference>
<evidence type="ECO:0000313" key="2">
    <source>
        <dbReference type="Proteomes" id="UP000321945"/>
    </source>
</evidence>
<sequence length="256" mass="27624">MISKRIFQSFLFVLAVFLSNGCSKDSDGENLNPNLRSFITICESLNSSVEYRLTVSLLNLNDGLGTVSLSEANAGDIDTFNLNGNGVDYSYSVTERTGTISSSTTKNYSGLIYDDAFLEGQTNIVEVVRNGEEWQLLINGSNEDIGGVDPNPPSTYGRWQRYGSPSGYQTDLAIGNIPGQPENRVYMCEHPGSPSAGLYKGTIEGTTITWDAVHNLPNAVFNLLGSGPDRTLYFGVGNPSDAGKYTLGVWTGTCPL</sequence>
<dbReference type="RefSeq" id="WP_111816670.1">
    <property type="nucleotide sequence ID" value="NZ_CBCRZQ010000009.1"/>
</dbReference>
<accession>A0A5C6YND5</accession>
<evidence type="ECO:0000313" key="1">
    <source>
        <dbReference type="EMBL" id="TXD68538.1"/>
    </source>
</evidence>